<accession>Q60CN7</accession>
<dbReference type="SUPFAM" id="SSF56024">
    <property type="entry name" value="Phospholipase D/nuclease"/>
    <property type="match status" value="1"/>
</dbReference>
<dbReference type="Gene3D" id="3.30.870.10">
    <property type="entry name" value="Endonuclease Chain A"/>
    <property type="match status" value="1"/>
</dbReference>
<dbReference type="InterPro" id="IPR025200">
    <property type="entry name" value="PPK_C_dom2"/>
</dbReference>
<dbReference type="KEGG" id="mca:MCA0068"/>
<proteinExistence type="predicted"/>
<dbReference type="Pfam" id="PF13090">
    <property type="entry name" value="PP_kinase_C"/>
    <property type="match status" value="1"/>
</dbReference>
<dbReference type="STRING" id="243233.MCA0068"/>
<dbReference type="PANTHER" id="PTHR30218:SF0">
    <property type="entry name" value="POLYPHOSPHATE KINASE"/>
    <property type="match status" value="1"/>
</dbReference>
<dbReference type="EMBL" id="AE017282">
    <property type="protein sequence ID" value="AAU90781.1"/>
    <property type="molecule type" value="Genomic_DNA"/>
</dbReference>
<dbReference type="Proteomes" id="UP000006821">
    <property type="component" value="Chromosome"/>
</dbReference>
<feature type="domain" description="Polyphosphate kinase C-terminal" evidence="1">
    <location>
        <begin position="35"/>
        <end position="111"/>
    </location>
</feature>
<evidence type="ECO:0000313" key="2">
    <source>
        <dbReference type="EMBL" id="AAU90781.1"/>
    </source>
</evidence>
<evidence type="ECO:0000259" key="1">
    <source>
        <dbReference type="Pfam" id="PF13090"/>
    </source>
</evidence>
<organism evidence="2 3">
    <name type="scientific">Methylococcus capsulatus (strain ATCC 33009 / NCIMB 11132 / Bath)</name>
    <dbReference type="NCBI Taxonomy" id="243233"/>
    <lineage>
        <taxon>Bacteria</taxon>
        <taxon>Pseudomonadati</taxon>
        <taxon>Pseudomonadota</taxon>
        <taxon>Gammaproteobacteria</taxon>
        <taxon>Methylococcales</taxon>
        <taxon>Methylococcaceae</taxon>
        <taxon>Methylococcus</taxon>
    </lineage>
</organism>
<dbReference type="PANTHER" id="PTHR30218">
    <property type="entry name" value="POLYPHOSPHATE KINASE"/>
    <property type="match status" value="1"/>
</dbReference>
<dbReference type="AlphaFoldDB" id="Q60CN7"/>
<dbReference type="GO" id="GO:0006799">
    <property type="term" value="P:polyphosphate biosynthetic process"/>
    <property type="evidence" value="ECO:0007669"/>
    <property type="project" value="InterPro"/>
</dbReference>
<sequence>MLRMNPQRHPFPSICLNKRPVPFLPRLTAWLRLWERAGADEIYIGSADWMTRNLDQRVEAVAPVEDPAAVRHLEQVLDFLLNDNRHAWDLQPDGRYLQRQPAEGEPERAAQSLLMEGARLGGFQARS</sequence>
<dbReference type="HOGENOM" id="CLU_1967960_0_0_6"/>
<reference evidence="2 3" key="1">
    <citation type="journal article" date="2004" name="PLoS Biol.">
        <title>Genomic insights into methanotrophy: the complete genome sequence of Methylococcus capsulatus (Bath).</title>
        <authorList>
            <person name="Ward N.L."/>
            <person name="Larsen O."/>
            <person name="Sakwa J."/>
            <person name="Bruseth L."/>
            <person name="Khouri H.M."/>
            <person name="Durkin A.S."/>
            <person name="Dimitrov G."/>
            <person name="Jiang L."/>
            <person name="Scanlan D."/>
            <person name="Kang K.H."/>
            <person name="Lewis M.R."/>
            <person name="Nelson K.E."/>
            <person name="Methe B.A."/>
            <person name="Wu M."/>
            <person name="Heidelberg J.F."/>
            <person name="Paulsen I.T."/>
            <person name="Fouts D.E."/>
            <person name="Ravel J."/>
            <person name="Tettelin H."/>
            <person name="Ren Q."/>
            <person name="Read T.D."/>
            <person name="DeBoy R.T."/>
            <person name="Seshadri R."/>
            <person name="Salzberg S.L."/>
            <person name="Jensen H.B."/>
            <person name="Birkeland N.K."/>
            <person name="Nelson W.C."/>
            <person name="Dodson R.J."/>
            <person name="Grindhaug S.H."/>
            <person name="Holt I.E."/>
            <person name="Eidhammer I."/>
            <person name="Jonasen I."/>
            <person name="Vanaken S."/>
            <person name="Utterback T.R."/>
            <person name="Feldblyum T.V."/>
            <person name="Fraser C.M."/>
            <person name="Lillehaug J.R."/>
            <person name="Eisen J.A."/>
        </authorList>
    </citation>
    <scope>NUCLEOTIDE SEQUENCE [LARGE SCALE GENOMIC DNA]</scope>
    <source>
        <strain evidence="3">ATCC 33009 / NCIMB 11132 / Bath</strain>
    </source>
</reference>
<dbReference type="GO" id="GO:0008976">
    <property type="term" value="F:polyphosphate kinase activity"/>
    <property type="evidence" value="ECO:0007669"/>
    <property type="project" value="InterPro"/>
</dbReference>
<keyword evidence="2" id="KW-0418">Kinase</keyword>
<dbReference type="GO" id="GO:0009358">
    <property type="term" value="C:polyphosphate kinase complex"/>
    <property type="evidence" value="ECO:0007669"/>
    <property type="project" value="InterPro"/>
</dbReference>
<name>Q60CN7_METCA</name>
<keyword evidence="2" id="KW-0808">Transferase</keyword>
<dbReference type="InterPro" id="IPR003414">
    <property type="entry name" value="PP_kinase"/>
</dbReference>
<evidence type="ECO:0000313" key="3">
    <source>
        <dbReference type="Proteomes" id="UP000006821"/>
    </source>
</evidence>
<gene>
    <name evidence="2" type="ordered locus">MCA0068</name>
</gene>
<dbReference type="eggNOG" id="COG0855">
    <property type="taxonomic scope" value="Bacteria"/>
</dbReference>
<protein>
    <submittedName>
        <fullName evidence="2">Polyphosphate kinase-related protein</fullName>
    </submittedName>
</protein>